<proteinExistence type="predicted"/>
<accession>A0A7J5AMN7</accession>
<name>A0A7J5AMN7_9FLAO</name>
<dbReference type="EMBL" id="WAAU01000011">
    <property type="protein sequence ID" value="KAB1158868.1"/>
    <property type="molecule type" value="Genomic_DNA"/>
</dbReference>
<dbReference type="Proteomes" id="UP000467305">
    <property type="component" value="Unassembled WGS sequence"/>
</dbReference>
<sequence>MKKTLLLIAITIIHFVTYSQEKLTSFENSLATSNSTLKDIYPLVNDKNDNFSIFITDAKNVYIYDFDNKFSITNKLLFKNKRRKYKNIIGYSIAENGDYKLYLKNKKNDFLEITFDKAKKTSTSKEFKLLTDYETYLQSVTINNTFYLISGSKEVNGLYFYTFNNDKPKRNKIDLSKLDLISSVGQKSELMSILMKSSPLLKFDKNTPNSIEVSSKRRKMYIQDETIIFTLNNNSEYTQFVKVNLKTFIASSFKLENPLKKIKRRKKKSNSYLLNNKLFTLTFSKEKMSFRITDLINKEIKKEILLLKTDTIKFRNSPFETRTSTYKKYNELKKTKKFFSTLNYAKIAINTQFYNNKYYVTIGGSLGPVIIGYGGSGSGLSSSSISLPNGQSVSFSNSTQYNFLGYMSSSEFEFIKFSSILDENFSHLKNEKLTNAFDKIKNHLAPERSKLKISDFFGIPIKKYDTSDAIFKYKNFYIYIDYNKKEKSFELLKFTN</sequence>
<evidence type="ECO:0000313" key="1">
    <source>
        <dbReference type="EMBL" id="KAB1158868.1"/>
    </source>
</evidence>
<evidence type="ECO:0000313" key="2">
    <source>
        <dbReference type="Proteomes" id="UP000467305"/>
    </source>
</evidence>
<gene>
    <name evidence="1" type="ORF">F7018_07115</name>
</gene>
<dbReference type="OrthoDB" id="912496at2"/>
<dbReference type="AlphaFoldDB" id="A0A7J5AMN7"/>
<protein>
    <submittedName>
        <fullName evidence="1">Uncharacterized protein</fullName>
    </submittedName>
</protein>
<comment type="caution">
    <text evidence="1">The sequence shown here is derived from an EMBL/GenBank/DDBJ whole genome shotgun (WGS) entry which is preliminary data.</text>
</comment>
<organism evidence="1 2">
    <name type="scientific">Tenacibaculum aiptasiae</name>
    <dbReference type="NCBI Taxonomy" id="426481"/>
    <lineage>
        <taxon>Bacteria</taxon>
        <taxon>Pseudomonadati</taxon>
        <taxon>Bacteroidota</taxon>
        <taxon>Flavobacteriia</taxon>
        <taxon>Flavobacteriales</taxon>
        <taxon>Flavobacteriaceae</taxon>
        <taxon>Tenacibaculum</taxon>
    </lineage>
</organism>
<reference evidence="1 2" key="1">
    <citation type="submission" date="2019-09" db="EMBL/GenBank/DDBJ databases">
        <authorList>
            <person name="Cao W.R."/>
        </authorList>
    </citation>
    <scope>NUCLEOTIDE SEQUENCE [LARGE SCALE GENOMIC DNA]</scope>
    <source>
        <strain evidence="2">a4</strain>
    </source>
</reference>
<keyword evidence="2" id="KW-1185">Reference proteome</keyword>
<dbReference type="RefSeq" id="WP_150899351.1">
    <property type="nucleotide sequence ID" value="NZ_WAAU01000011.1"/>
</dbReference>